<dbReference type="Proteomes" id="UP000887578">
    <property type="component" value="Unplaced"/>
</dbReference>
<proteinExistence type="predicted"/>
<keyword evidence="2" id="KW-0812">Transmembrane</keyword>
<evidence type="ECO:0000313" key="4">
    <source>
        <dbReference type="WBParaSite" id="PDA_v2.g13822.t1"/>
    </source>
</evidence>
<organism evidence="3 4">
    <name type="scientific">Panagrolaimus davidi</name>
    <dbReference type="NCBI Taxonomy" id="227884"/>
    <lineage>
        <taxon>Eukaryota</taxon>
        <taxon>Metazoa</taxon>
        <taxon>Ecdysozoa</taxon>
        <taxon>Nematoda</taxon>
        <taxon>Chromadorea</taxon>
        <taxon>Rhabditida</taxon>
        <taxon>Tylenchina</taxon>
        <taxon>Panagrolaimomorpha</taxon>
        <taxon>Panagrolaimoidea</taxon>
        <taxon>Panagrolaimidae</taxon>
        <taxon>Panagrolaimus</taxon>
    </lineage>
</organism>
<keyword evidence="2" id="KW-0472">Membrane</keyword>
<sequence length="262" mass="28538">MPITKKHIAIIVAAAVAACLVIAGIVVTIVLVTRKSKDSSESTTTTLATSTSTTTATSTTTTTTTATIPPKMYYNETLIIAFNVGYQNNHTSFHDLQSSLNELIDALHFNGSLAIQILPYSDKPGNKSEIFDNPLIIKNKINEILLKSENITGKNPSQMNATTALPASIFVSNKSNKFVTEPFETKYCFYSPPKEAYANSAAIKEDSKQAGILISNIIISSNFALILMPNMSIMDYNISTNQNFIDTTYDNITVAVEFLSNK</sequence>
<accession>A0A914PEA6</accession>
<protein>
    <submittedName>
        <fullName evidence="4">Uncharacterized protein</fullName>
    </submittedName>
</protein>
<dbReference type="PROSITE" id="PS51257">
    <property type="entry name" value="PROKAR_LIPOPROTEIN"/>
    <property type="match status" value="1"/>
</dbReference>
<evidence type="ECO:0000256" key="1">
    <source>
        <dbReference type="SAM" id="MobiDB-lite"/>
    </source>
</evidence>
<dbReference type="AlphaFoldDB" id="A0A914PEA6"/>
<name>A0A914PEA6_9BILA</name>
<dbReference type="WBParaSite" id="PDA_v2.g13822.t1">
    <property type="protein sequence ID" value="PDA_v2.g13822.t1"/>
    <property type="gene ID" value="PDA_v2.g13822"/>
</dbReference>
<keyword evidence="3" id="KW-1185">Reference proteome</keyword>
<reference evidence="4" key="1">
    <citation type="submission" date="2022-11" db="UniProtKB">
        <authorList>
            <consortium name="WormBaseParasite"/>
        </authorList>
    </citation>
    <scope>IDENTIFICATION</scope>
</reference>
<evidence type="ECO:0000256" key="2">
    <source>
        <dbReference type="SAM" id="Phobius"/>
    </source>
</evidence>
<keyword evidence="2" id="KW-1133">Transmembrane helix</keyword>
<feature type="transmembrane region" description="Helical" evidence="2">
    <location>
        <begin position="7"/>
        <end position="32"/>
    </location>
</feature>
<feature type="region of interest" description="Disordered" evidence="1">
    <location>
        <begin position="41"/>
        <end position="66"/>
    </location>
</feature>
<evidence type="ECO:0000313" key="3">
    <source>
        <dbReference type="Proteomes" id="UP000887578"/>
    </source>
</evidence>